<protein>
    <submittedName>
        <fullName evidence="2">Uncharacterized protein</fullName>
    </submittedName>
</protein>
<organism evidence="3">
    <name type="scientific">Grosmannia clavigera (strain kw1407 / UAMH 11150)</name>
    <name type="common">Blue stain fungus</name>
    <name type="synonym">Graphiocladiella clavigera</name>
    <dbReference type="NCBI Taxonomy" id="655863"/>
    <lineage>
        <taxon>Eukaryota</taxon>
        <taxon>Fungi</taxon>
        <taxon>Dikarya</taxon>
        <taxon>Ascomycota</taxon>
        <taxon>Pezizomycotina</taxon>
        <taxon>Sordariomycetes</taxon>
        <taxon>Sordariomycetidae</taxon>
        <taxon>Ophiostomatales</taxon>
        <taxon>Ophiostomataceae</taxon>
        <taxon>Leptographium</taxon>
    </lineage>
</organism>
<dbReference type="GeneID" id="25977978"/>
<dbReference type="Proteomes" id="UP000007796">
    <property type="component" value="Unassembled WGS sequence"/>
</dbReference>
<dbReference type="OrthoDB" id="427186at2759"/>
<evidence type="ECO:0000256" key="1">
    <source>
        <dbReference type="SAM" id="MobiDB-lite"/>
    </source>
</evidence>
<gene>
    <name evidence="2" type="ORF">CMQ_4734</name>
</gene>
<dbReference type="eggNOG" id="ENOG502SJTF">
    <property type="taxonomic scope" value="Eukaryota"/>
</dbReference>
<dbReference type="HOGENOM" id="CLU_943509_0_0_1"/>
<name>F0XU85_GROCL</name>
<accession>F0XU85</accession>
<dbReference type="InParanoid" id="F0XU85"/>
<dbReference type="AlphaFoldDB" id="F0XU85"/>
<reference evidence="2 3" key="1">
    <citation type="journal article" date="2011" name="Proc. Natl. Acad. Sci. U.S.A.">
        <title>Genome and transcriptome analyses of the mountain pine beetle-fungal symbiont Grosmannia clavigera, a lodgepole pine pathogen.</title>
        <authorList>
            <person name="DiGuistini S."/>
            <person name="Wang Y."/>
            <person name="Liao N.Y."/>
            <person name="Taylor G."/>
            <person name="Tanguay P."/>
            <person name="Feau N."/>
            <person name="Henrissat B."/>
            <person name="Chan S.K."/>
            <person name="Hesse-Orce U."/>
            <person name="Alamouti S.M."/>
            <person name="Tsui C.K.M."/>
            <person name="Docking R.T."/>
            <person name="Levasseur A."/>
            <person name="Haridas S."/>
            <person name="Robertson G."/>
            <person name="Birol I."/>
            <person name="Holt R.A."/>
            <person name="Marra M.A."/>
            <person name="Hamelin R.C."/>
            <person name="Hirst M."/>
            <person name="Jones S.J.M."/>
            <person name="Bohlmann J."/>
            <person name="Breuil C."/>
        </authorList>
    </citation>
    <scope>NUCLEOTIDE SEQUENCE [LARGE SCALE GENOMIC DNA]</scope>
    <source>
        <strain evidence="3">kw1407 / UAMH 11150</strain>
    </source>
</reference>
<proteinExistence type="predicted"/>
<keyword evidence="3" id="KW-1185">Reference proteome</keyword>
<sequence>MPKTTTCLGKPSGKSITLWQPISARFYRSPDLKDLPDSDSPIYTPRNKPGDGLRQPAFPAKKIVPLALATLRETLVRQKKDFGSSAAFVYSETQARFWLKHFNVDWQPIKWHEMHWRANECGIHVARKYSLQGAGWPDGGIYGEAYDRGWEPEVDSDEEVAFSAAVAVEETEGLNLTSDGLLDRLDYAIVWVAFQQQKSELDLKDLQDRMVAAGRIEESKVEEWVCQALKVVTPYVQVHEWRDFVEDRSKYRHILIENGQLFGRWEVRRTPEMFYFELKLISKEDYAVQQYSPES</sequence>
<evidence type="ECO:0000313" key="2">
    <source>
        <dbReference type="EMBL" id="EFW98882.1"/>
    </source>
</evidence>
<dbReference type="RefSeq" id="XP_014168365.1">
    <property type="nucleotide sequence ID" value="XM_014312890.1"/>
</dbReference>
<feature type="region of interest" description="Disordered" evidence="1">
    <location>
        <begin position="29"/>
        <end position="56"/>
    </location>
</feature>
<dbReference type="EMBL" id="GL630006">
    <property type="protein sequence ID" value="EFW98882.1"/>
    <property type="molecule type" value="Genomic_DNA"/>
</dbReference>
<dbReference type="STRING" id="655863.F0XU85"/>
<evidence type="ECO:0000313" key="3">
    <source>
        <dbReference type="Proteomes" id="UP000007796"/>
    </source>
</evidence>